<dbReference type="GO" id="GO:0003689">
    <property type="term" value="F:DNA clamp loader activity"/>
    <property type="evidence" value="ECO:0007669"/>
    <property type="project" value="TreeGrafter"/>
</dbReference>
<gene>
    <name evidence="9" type="ORF">ZIOFF_064058</name>
</gene>
<keyword evidence="4" id="KW-0067">ATP-binding</keyword>
<name>A0A8J5CF64_ZINOF</name>
<feature type="domain" description="Checkpoint protein RAD24-like helical bundle" evidence="8">
    <location>
        <begin position="392"/>
        <end position="487"/>
    </location>
</feature>
<evidence type="ECO:0000256" key="2">
    <source>
        <dbReference type="ARBA" id="ARBA00022741"/>
    </source>
</evidence>
<dbReference type="InterPro" id="IPR057927">
    <property type="entry name" value="RAD24-like_helical"/>
</dbReference>
<evidence type="ECO:0000313" key="9">
    <source>
        <dbReference type="EMBL" id="KAG6474843.1"/>
    </source>
</evidence>
<dbReference type="GO" id="GO:0003682">
    <property type="term" value="F:chromatin binding"/>
    <property type="evidence" value="ECO:0007669"/>
    <property type="project" value="TreeGrafter"/>
</dbReference>
<dbReference type="Pfam" id="PF21960">
    <property type="entry name" value="RCF1-5-like_lid"/>
    <property type="match status" value="1"/>
</dbReference>
<organism evidence="9 10">
    <name type="scientific">Zingiber officinale</name>
    <name type="common">Ginger</name>
    <name type="synonym">Amomum zingiber</name>
    <dbReference type="NCBI Taxonomy" id="94328"/>
    <lineage>
        <taxon>Eukaryota</taxon>
        <taxon>Viridiplantae</taxon>
        <taxon>Streptophyta</taxon>
        <taxon>Embryophyta</taxon>
        <taxon>Tracheophyta</taxon>
        <taxon>Spermatophyta</taxon>
        <taxon>Magnoliopsida</taxon>
        <taxon>Liliopsida</taxon>
        <taxon>Zingiberales</taxon>
        <taxon>Zingiberaceae</taxon>
        <taxon>Zingiber</taxon>
    </lineage>
</organism>
<evidence type="ECO:0000256" key="7">
    <source>
        <dbReference type="SAM" id="MobiDB-lite"/>
    </source>
</evidence>
<proteinExistence type="predicted"/>
<evidence type="ECO:0000256" key="6">
    <source>
        <dbReference type="ARBA" id="ARBA00023306"/>
    </source>
</evidence>
<dbReference type="GO" id="GO:0005634">
    <property type="term" value="C:nucleus"/>
    <property type="evidence" value="ECO:0007669"/>
    <property type="project" value="UniProtKB-SubCell"/>
</dbReference>
<evidence type="ECO:0000256" key="5">
    <source>
        <dbReference type="ARBA" id="ARBA00023242"/>
    </source>
</evidence>
<protein>
    <recommendedName>
        <fullName evidence="8">Checkpoint protein RAD24-like helical bundle domain-containing protein</fullName>
    </recommendedName>
</protein>
<dbReference type="PANTHER" id="PTHR12172">
    <property type="entry name" value="CELL CYCLE CHECKPOINT PROTEIN RAD17"/>
    <property type="match status" value="1"/>
</dbReference>
<dbReference type="InterPro" id="IPR047854">
    <property type="entry name" value="RFC_lid"/>
</dbReference>
<keyword evidence="10" id="KW-1185">Reference proteome</keyword>
<feature type="compositionally biased region" description="Acidic residues" evidence="7">
    <location>
        <begin position="616"/>
        <end position="625"/>
    </location>
</feature>
<evidence type="ECO:0000313" key="10">
    <source>
        <dbReference type="Proteomes" id="UP000734854"/>
    </source>
</evidence>
<evidence type="ECO:0000256" key="3">
    <source>
        <dbReference type="ARBA" id="ARBA00022763"/>
    </source>
</evidence>
<feature type="compositionally biased region" description="Low complexity" evidence="7">
    <location>
        <begin position="26"/>
        <end position="40"/>
    </location>
</feature>
<dbReference type="Pfam" id="PF25812">
    <property type="entry name" value="RAD24_helical"/>
    <property type="match status" value="1"/>
</dbReference>
<accession>A0A8J5CF64</accession>
<comment type="subcellular location">
    <subcellularLocation>
        <location evidence="1">Nucleus</location>
    </subcellularLocation>
</comment>
<evidence type="ECO:0000259" key="8">
    <source>
        <dbReference type="Pfam" id="PF25812"/>
    </source>
</evidence>
<dbReference type="CDD" id="cd00009">
    <property type="entry name" value="AAA"/>
    <property type="match status" value="1"/>
</dbReference>
<keyword evidence="5" id="KW-0539">Nucleus</keyword>
<dbReference type="PANTHER" id="PTHR12172:SF0">
    <property type="entry name" value="CELL CYCLE CHECKPOINT PROTEIN RAD17"/>
    <property type="match status" value="1"/>
</dbReference>
<feature type="region of interest" description="Disordered" evidence="7">
    <location>
        <begin position="600"/>
        <end position="625"/>
    </location>
</feature>
<dbReference type="AlphaFoldDB" id="A0A8J5CF64"/>
<dbReference type="EMBL" id="JACMSC010000018">
    <property type="protein sequence ID" value="KAG6474843.1"/>
    <property type="molecule type" value="Genomic_DNA"/>
</dbReference>
<evidence type="ECO:0000256" key="1">
    <source>
        <dbReference type="ARBA" id="ARBA00004123"/>
    </source>
</evidence>
<evidence type="ECO:0000256" key="4">
    <source>
        <dbReference type="ARBA" id="ARBA00022840"/>
    </source>
</evidence>
<dbReference type="Proteomes" id="UP000734854">
    <property type="component" value="Unassembled WGS sequence"/>
</dbReference>
<sequence>MRKRTPVVVVSSEEENEGEFRGRATSPGRGSSGPKSRSVSTARKRPRGQGSRKGKGAASALRPAYPVAFDSLSEEFSEHLHNFSITPGVTHTEKKELWNEKHKPHSLAELAVHKKKVEEVKRWLEERMTRRKEGRNNCLLITGQSGVGKSTAIHVIASLLGAELCEWMTPTPTLWGENIHNSNSGLQYVSKLDEFESFVERIRKYSLLHPACFEEIRKPLILLIDDIPVTNGRVAFSRLRKCLETLTHSALVPTVILITQYHKIDSCDSAAGNWEELESFIEQAGAFKVVFNPITENSIKKRLTRICQEEKCNVPAELLDQIARFSGGDIRHAIISLQYSCLKKVESLPIQASTFNGSSCKLNSTNPVLLSISHSGYGQINSQISLPWGRDEKISLFHALGKFLHNKREETDALTLAPEPFVLKERYSRKPMKMDAPEKVVSQAHGEAQTVSDFLHENVLDFLSDEAIENASLIASYLSDADNILASMTHRRFHRITDTYEPDSIRQQIVASVAVRGVLFGNSCPSPSRWHAIRAPKLWQLEPSLGHNKVRMLLERFEAYSTFSCCSSASIATEFRPTNKWLCSKTSLCVNMHDDLSEIEDYSGGSDKSEVNKVEESEEDDIEEC</sequence>
<dbReference type="FunFam" id="3.40.50.300:FF:001661">
    <property type="entry name" value="RAD17 checkpoint clamp loader component"/>
    <property type="match status" value="1"/>
</dbReference>
<dbReference type="GO" id="GO:0000077">
    <property type="term" value="P:DNA damage checkpoint signaling"/>
    <property type="evidence" value="ECO:0007669"/>
    <property type="project" value="TreeGrafter"/>
</dbReference>
<dbReference type="GO" id="GO:0006281">
    <property type="term" value="P:DNA repair"/>
    <property type="evidence" value="ECO:0007669"/>
    <property type="project" value="InterPro"/>
</dbReference>
<dbReference type="OrthoDB" id="10265971at2759"/>
<feature type="compositionally biased region" description="Basic residues" evidence="7">
    <location>
        <begin position="42"/>
        <end position="55"/>
    </location>
</feature>
<dbReference type="GO" id="GO:0033314">
    <property type="term" value="P:mitotic DNA replication checkpoint signaling"/>
    <property type="evidence" value="ECO:0007669"/>
    <property type="project" value="TreeGrafter"/>
</dbReference>
<keyword evidence="2" id="KW-0547">Nucleotide-binding</keyword>
<dbReference type="GO" id="GO:0005524">
    <property type="term" value="F:ATP binding"/>
    <property type="evidence" value="ECO:0007669"/>
    <property type="project" value="UniProtKB-KW"/>
</dbReference>
<dbReference type="Pfam" id="PF03215">
    <property type="entry name" value="Rad17"/>
    <property type="match status" value="1"/>
</dbReference>
<reference evidence="9 10" key="1">
    <citation type="submission" date="2020-08" db="EMBL/GenBank/DDBJ databases">
        <title>Plant Genome Project.</title>
        <authorList>
            <person name="Zhang R.-G."/>
        </authorList>
    </citation>
    <scope>NUCLEOTIDE SEQUENCE [LARGE SCALE GENOMIC DNA]</scope>
    <source>
        <tissue evidence="9">Rhizome</tissue>
    </source>
</reference>
<dbReference type="CDD" id="cd18140">
    <property type="entry name" value="HLD_clamp_RFC"/>
    <property type="match status" value="1"/>
</dbReference>
<feature type="region of interest" description="Disordered" evidence="7">
    <location>
        <begin position="1"/>
        <end position="60"/>
    </location>
</feature>
<dbReference type="InterPro" id="IPR004582">
    <property type="entry name" value="Checkpoint_prot_Rad17_Rad24"/>
</dbReference>
<keyword evidence="6" id="KW-0131">Cell cycle</keyword>
<keyword evidence="3" id="KW-0227">DNA damage</keyword>
<comment type="caution">
    <text evidence="9">The sequence shown here is derived from an EMBL/GenBank/DDBJ whole genome shotgun (WGS) entry which is preliminary data.</text>
</comment>